<organism evidence="2 3">
    <name type="scientific">Trachymyrmex septentrionalis</name>
    <dbReference type="NCBI Taxonomy" id="34720"/>
    <lineage>
        <taxon>Eukaryota</taxon>
        <taxon>Metazoa</taxon>
        <taxon>Ecdysozoa</taxon>
        <taxon>Arthropoda</taxon>
        <taxon>Hexapoda</taxon>
        <taxon>Insecta</taxon>
        <taxon>Pterygota</taxon>
        <taxon>Neoptera</taxon>
        <taxon>Endopterygota</taxon>
        <taxon>Hymenoptera</taxon>
        <taxon>Apocrita</taxon>
        <taxon>Aculeata</taxon>
        <taxon>Formicoidea</taxon>
        <taxon>Formicidae</taxon>
        <taxon>Myrmicinae</taxon>
        <taxon>Trachymyrmex</taxon>
    </lineage>
</organism>
<name>A0A195F0D6_9HYME</name>
<proteinExistence type="predicted"/>
<evidence type="ECO:0000313" key="3">
    <source>
        <dbReference type="Proteomes" id="UP000078541"/>
    </source>
</evidence>
<evidence type="ECO:0000256" key="1">
    <source>
        <dbReference type="SAM" id="MobiDB-lite"/>
    </source>
</evidence>
<feature type="region of interest" description="Disordered" evidence="1">
    <location>
        <begin position="320"/>
        <end position="343"/>
    </location>
</feature>
<feature type="non-terminal residue" evidence="2">
    <location>
        <position position="1"/>
    </location>
</feature>
<dbReference type="AlphaFoldDB" id="A0A195F0D6"/>
<feature type="region of interest" description="Disordered" evidence="1">
    <location>
        <begin position="263"/>
        <end position="295"/>
    </location>
</feature>
<accession>A0A195F0D6</accession>
<feature type="compositionally biased region" description="Basic and acidic residues" evidence="1">
    <location>
        <begin position="270"/>
        <end position="291"/>
    </location>
</feature>
<dbReference type="EMBL" id="KQ981891">
    <property type="protein sequence ID" value="KYN33816.1"/>
    <property type="molecule type" value="Genomic_DNA"/>
</dbReference>
<keyword evidence="3" id="KW-1185">Reference proteome</keyword>
<reference evidence="2 3" key="1">
    <citation type="submission" date="2016-03" db="EMBL/GenBank/DDBJ databases">
        <title>Trachymyrmex septentrionalis WGS genome.</title>
        <authorList>
            <person name="Nygaard S."/>
            <person name="Hu H."/>
            <person name="Boomsma J."/>
            <person name="Zhang G."/>
        </authorList>
    </citation>
    <scope>NUCLEOTIDE SEQUENCE [LARGE SCALE GENOMIC DNA]</scope>
    <source>
        <strain evidence="2">Tsep2-gDNA-1</strain>
        <tissue evidence="2">Whole body</tissue>
    </source>
</reference>
<evidence type="ECO:0000313" key="2">
    <source>
        <dbReference type="EMBL" id="KYN33816.1"/>
    </source>
</evidence>
<protein>
    <submittedName>
        <fullName evidence="2">Uncharacterized protein</fullName>
    </submittedName>
</protein>
<dbReference type="Proteomes" id="UP000078541">
    <property type="component" value="Unassembled WGS sequence"/>
</dbReference>
<sequence>GHWVSAHAGGHHESRCPALRLFIRAHFSPMGVFLRYWFNLIDPLPDEVHMHMLWKTSLACTCRSRKEPLTPFSPGEEETAWYLRFRCPIGSAAVSFHLVPRCPGKQKAEDKRRNGICFLLGRLTREGNWRTLWELDLKALHFGDAAKRKHLSSANAPDCLCVSSFRANCFNRRPPAKINRDLANITAMGIFLSSRRALASLALPVATPLLHRPVLPTTKPPLALQEAEWGGDAMKEEKISCRAHALSVRRSPSRHVCTIRGEGEDAQGETGHKEKFGGVWSRQERKRETERKKRTAQGLKEIKIIDHKIENFRCIVKEKRRKERRTSSIPSVPPSHDYCGAQG</sequence>
<gene>
    <name evidence="2" type="ORF">ALC56_11892</name>
</gene>